<evidence type="ECO:0000256" key="1">
    <source>
        <dbReference type="SAM" id="Phobius"/>
    </source>
</evidence>
<proteinExistence type="predicted"/>
<gene>
    <name evidence="2" type="ORF">FRZ32_11885</name>
</gene>
<evidence type="ECO:0000313" key="2">
    <source>
        <dbReference type="EMBL" id="TXC64289.1"/>
    </source>
</evidence>
<feature type="transmembrane region" description="Helical" evidence="1">
    <location>
        <begin position="12"/>
        <end position="32"/>
    </location>
</feature>
<feature type="transmembrane region" description="Helical" evidence="1">
    <location>
        <begin position="108"/>
        <end position="125"/>
    </location>
</feature>
<dbReference type="AlphaFoldDB" id="A0A5C6TVL5"/>
<keyword evidence="1" id="KW-0472">Membrane</keyword>
<name>A0A5C6TVL5_9SPHN</name>
<feature type="transmembrane region" description="Helical" evidence="1">
    <location>
        <begin position="81"/>
        <end position="102"/>
    </location>
</feature>
<dbReference type="RefSeq" id="WP_147043695.1">
    <property type="nucleotide sequence ID" value="NZ_BAABIR010000001.1"/>
</dbReference>
<keyword evidence="1" id="KW-1133">Transmembrane helix</keyword>
<protein>
    <recommendedName>
        <fullName evidence="4">DoxX family protein</fullName>
    </recommendedName>
</protein>
<comment type="caution">
    <text evidence="2">The sequence shown here is derived from an EMBL/GenBank/DDBJ whole genome shotgun (WGS) entry which is preliminary data.</text>
</comment>
<organism evidence="2 3">
    <name type="scientific">Allosphingosinicella ginsenosidimutans</name>
    <dbReference type="NCBI Taxonomy" id="1176539"/>
    <lineage>
        <taxon>Bacteria</taxon>
        <taxon>Pseudomonadati</taxon>
        <taxon>Pseudomonadota</taxon>
        <taxon>Alphaproteobacteria</taxon>
        <taxon>Sphingomonadales</taxon>
        <taxon>Sphingomonadaceae</taxon>
        <taxon>Allosphingosinicella</taxon>
    </lineage>
</organism>
<dbReference type="Proteomes" id="UP000321249">
    <property type="component" value="Unassembled WGS sequence"/>
</dbReference>
<accession>A0A5C6TVL5</accession>
<dbReference type="EMBL" id="VOQQ01000001">
    <property type="protein sequence ID" value="TXC64289.1"/>
    <property type="molecule type" value="Genomic_DNA"/>
</dbReference>
<evidence type="ECO:0008006" key="4">
    <source>
        <dbReference type="Google" id="ProtNLM"/>
    </source>
</evidence>
<reference evidence="2 3" key="1">
    <citation type="journal article" date="2015" name="J. Microbiol.">
        <title>Sphingosinicella ginsenosidimutans sp. nov., with ginsenoside converting activity.</title>
        <authorList>
            <person name="Kim J.K."/>
            <person name="Kang M.S."/>
            <person name="Park S.C."/>
            <person name="Kim K.M."/>
            <person name="Choi K."/>
            <person name="Yoon M.H."/>
            <person name="Im W.T."/>
        </authorList>
    </citation>
    <scope>NUCLEOTIDE SEQUENCE [LARGE SCALE GENOMIC DNA]</scope>
    <source>
        <strain evidence="2 3">BS-11</strain>
    </source>
</reference>
<feature type="transmembrane region" description="Helical" evidence="1">
    <location>
        <begin position="52"/>
        <end position="74"/>
    </location>
</feature>
<keyword evidence="3" id="KW-1185">Reference proteome</keyword>
<evidence type="ECO:0000313" key="3">
    <source>
        <dbReference type="Proteomes" id="UP000321249"/>
    </source>
</evidence>
<sequence>MTDTISGAPAPMWLRIVAFLGLIWNCLGVYAYLKTVGVVPGAPADMAEMPAWVTGCFAIGVFAGLLGCLGLLLLARWSKLLLLLSLLGVLADDAWAFLIRTGPAESPVLPLLVTAVAVLLVWLAYSAGRNGWLR</sequence>
<keyword evidence="1" id="KW-0812">Transmembrane</keyword>
<dbReference type="OrthoDB" id="7507670at2"/>